<evidence type="ECO:0000256" key="4">
    <source>
        <dbReference type="ARBA" id="ARBA00022989"/>
    </source>
</evidence>
<accession>A0ABM1YP27</accession>
<comment type="subcellular location">
    <subcellularLocation>
        <location evidence="1 6">Cell membrane</location>
        <topology evidence="1 6">Multi-pass membrane protein</topology>
    </subcellularLocation>
</comment>
<evidence type="ECO:0000256" key="5">
    <source>
        <dbReference type="ARBA" id="ARBA00023136"/>
    </source>
</evidence>
<comment type="caution">
    <text evidence="6">Lacks conserved residue(s) required for the propagation of feature annotation.</text>
</comment>
<comment type="function">
    <text evidence="6">Gustatory receptor which mediates acceptance or avoidance behavior, depending on its substrates.</text>
</comment>
<keyword evidence="4 6" id="KW-1133">Transmembrane helix</keyword>
<keyword evidence="6" id="KW-0675">Receptor</keyword>
<feature type="transmembrane region" description="Helical" evidence="6">
    <location>
        <begin position="310"/>
        <end position="330"/>
    </location>
</feature>
<keyword evidence="8" id="KW-1185">Reference proteome</keyword>
<keyword evidence="3 6" id="KW-0812">Transmembrane</keyword>
<keyword evidence="2 6" id="KW-1003">Cell membrane</keyword>
<keyword evidence="5 6" id="KW-0472">Membrane</keyword>
<proteinExistence type="inferred from homology"/>
<evidence type="ECO:0000256" key="3">
    <source>
        <dbReference type="ARBA" id="ARBA00022692"/>
    </source>
</evidence>
<dbReference type="GeneID" id="134290201"/>
<feature type="transmembrane region" description="Helical" evidence="6">
    <location>
        <begin position="184"/>
        <end position="210"/>
    </location>
</feature>
<feature type="transmembrane region" description="Helical" evidence="6">
    <location>
        <begin position="53"/>
        <end position="73"/>
    </location>
</feature>
<protein>
    <recommendedName>
        <fullName evidence="6">Gustatory receptor</fullName>
    </recommendedName>
</protein>
<evidence type="ECO:0000256" key="2">
    <source>
        <dbReference type="ARBA" id="ARBA00022475"/>
    </source>
</evidence>
<reference evidence="7" key="2">
    <citation type="submission" date="2025-05" db="UniProtKB">
        <authorList>
            <consortium name="EnsemblMetazoa"/>
        </authorList>
    </citation>
    <scope>IDENTIFICATION</scope>
    <source>
        <strain evidence="7">Foshan</strain>
    </source>
</reference>
<keyword evidence="6" id="KW-0807">Transducer</keyword>
<feature type="transmembrane region" description="Helical" evidence="6">
    <location>
        <begin position="153"/>
        <end position="172"/>
    </location>
</feature>
<evidence type="ECO:0000313" key="7">
    <source>
        <dbReference type="EnsemblMetazoa" id="AALFPA23_010868.P15312"/>
    </source>
</evidence>
<reference evidence="8" key="1">
    <citation type="journal article" date="2015" name="Proc. Natl. Acad. Sci. U.S.A.">
        <title>Genome sequence of the Asian Tiger mosquito, Aedes albopictus, reveals insights into its biology, genetics, and evolution.</title>
        <authorList>
            <person name="Chen X.G."/>
            <person name="Jiang X."/>
            <person name="Gu J."/>
            <person name="Xu M."/>
            <person name="Wu Y."/>
            <person name="Deng Y."/>
            <person name="Zhang C."/>
            <person name="Bonizzoni M."/>
            <person name="Dermauw W."/>
            <person name="Vontas J."/>
            <person name="Armbruster P."/>
            <person name="Huang X."/>
            <person name="Yang Y."/>
            <person name="Zhang H."/>
            <person name="He W."/>
            <person name="Peng H."/>
            <person name="Liu Y."/>
            <person name="Wu K."/>
            <person name="Chen J."/>
            <person name="Lirakis M."/>
            <person name="Topalis P."/>
            <person name="Van Leeuwen T."/>
            <person name="Hall A.B."/>
            <person name="Jiang X."/>
            <person name="Thorpe C."/>
            <person name="Mueller R.L."/>
            <person name="Sun C."/>
            <person name="Waterhouse R.M."/>
            <person name="Yan G."/>
            <person name="Tu Z.J."/>
            <person name="Fang X."/>
            <person name="James A.A."/>
        </authorList>
    </citation>
    <scope>NUCLEOTIDE SEQUENCE [LARGE SCALE GENOMIC DNA]</scope>
    <source>
        <strain evidence="8">Foshan</strain>
    </source>
</reference>
<evidence type="ECO:0000256" key="6">
    <source>
        <dbReference type="RuleBase" id="RU363108"/>
    </source>
</evidence>
<sequence>MSLLKEPKANSGWPNSWWFSVQNNVDSLNHIHVALKVFGIVAYTIVDRINCEIIVSVSDLVLLAIFSLFRIYGIVIGVQNELWETLVDGEPAAIVYGFASLMVLVIVVISVTPIYVMVHRQKVQDILKDFKEYDDEVGQLGYPMNHQYYHFRVSVFLSICLAALGAIVAITLSLRNIEYQLDVLIFLAFFCAGCFGNTLFHTALNVLILGVHGRLQLLNRCLKELLQETDERSINQHKVGQLRRDVVIVQAAKLYDKLCDASEGISVVFSSPLILQSINTFFVHLLSSYAGMRVFLHQATPQQTVNAGLYLSWSLYFLFFVCQTILYLAALRHQKSILLGIVHRSLNLPQNEFLIDRFHQLSEQITSRAPHITFFFFELHPLIIVQACGELATYLLILVQFDMQ</sequence>
<dbReference type="RefSeq" id="XP_062713256.1">
    <property type="nucleotide sequence ID" value="XM_062857272.1"/>
</dbReference>
<dbReference type="Pfam" id="PF08395">
    <property type="entry name" value="7tm_7"/>
    <property type="match status" value="1"/>
</dbReference>
<comment type="similarity">
    <text evidence="6">Belongs to the insect chemoreceptor superfamily. Gustatory receptor (GR) family.</text>
</comment>
<dbReference type="EnsemblMetazoa" id="AALFPA23_010868.R15312">
    <property type="protein sequence ID" value="AALFPA23_010868.P15312"/>
    <property type="gene ID" value="AALFPA23_010868"/>
</dbReference>
<dbReference type="InterPro" id="IPR013604">
    <property type="entry name" value="7TM_chemorcpt"/>
</dbReference>
<evidence type="ECO:0000256" key="1">
    <source>
        <dbReference type="ARBA" id="ARBA00004651"/>
    </source>
</evidence>
<feature type="transmembrane region" description="Helical" evidence="6">
    <location>
        <begin position="93"/>
        <end position="118"/>
    </location>
</feature>
<evidence type="ECO:0000313" key="8">
    <source>
        <dbReference type="Proteomes" id="UP000069940"/>
    </source>
</evidence>
<dbReference type="Proteomes" id="UP000069940">
    <property type="component" value="Unassembled WGS sequence"/>
</dbReference>
<name>A0ABM1YP27_AEDAL</name>
<organism evidence="7 8">
    <name type="scientific">Aedes albopictus</name>
    <name type="common">Asian tiger mosquito</name>
    <name type="synonym">Stegomyia albopicta</name>
    <dbReference type="NCBI Taxonomy" id="7160"/>
    <lineage>
        <taxon>Eukaryota</taxon>
        <taxon>Metazoa</taxon>
        <taxon>Ecdysozoa</taxon>
        <taxon>Arthropoda</taxon>
        <taxon>Hexapoda</taxon>
        <taxon>Insecta</taxon>
        <taxon>Pterygota</taxon>
        <taxon>Neoptera</taxon>
        <taxon>Endopterygota</taxon>
        <taxon>Diptera</taxon>
        <taxon>Nematocera</taxon>
        <taxon>Culicoidea</taxon>
        <taxon>Culicidae</taxon>
        <taxon>Culicinae</taxon>
        <taxon>Aedini</taxon>
        <taxon>Aedes</taxon>
        <taxon>Stegomyia</taxon>
    </lineage>
</organism>